<protein>
    <submittedName>
        <fullName evidence="2">Uncharacterized protein</fullName>
    </submittedName>
</protein>
<feature type="compositionally biased region" description="Basic and acidic residues" evidence="1">
    <location>
        <begin position="11"/>
        <end position="22"/>
    </location>
</feature>
<organism evidence="2 3">
    <name type="scientific">Brassica oleracea var. oleracea</name>
    <dbReference type="NCBI Taxonomy" id="109376"/>
    <lineage>
        <taxon>Eukaryota</taxon>
        <taxon>Viridiplantae</taxon>
        <taxon>Streptophyta</taxon>
        <taxon>Embryophyta</taxon>
        <taxon>Tracheophyta</taxon>
        <taxon>Spermatophyta</taxon>
        <taxon>Magnoliopsida</taxon>
        <taxon>eudicotyledons</taxon>
        <taxon>Gunneridae</taxon>
        <taxon>Pentapetalae</taxon>
        <taxon>rosids</taxon>
        <taxon>malvids</taxon>
        <taxon>Brassicales</taxon>
        <taxon>Brassicaceae</taxon>
        <taxon>Brassiceae</taxon>
        <taxon>Brassica</taxon>
    </lineage>
</organism>
<evidence type="ECO:0000313" key="3">
    <source>
        <dbReference type="Proteomes" id="UP000032141"/>
    </source>
</evidence>
<evidence type="ECO:0000256" key="1">
    <source>
        <dbReference type="SAM" id="MobiDB-lite"/>
    </source>
</evidence>
<evidence type="ECO:0000313" key="2">
    <source>
        <dbReference type="EnsemblPlants" id="Bo9g088160.1"/>
    </source>
</evidence>
<keyword evidence="3" id="KW-1185">Reference proteome</keyword>
<name>A0A0D3E8W2_BRAOL</name>
<feature type="region of interest" description="Disordered" evidence="1">
    <location>
        <begin position="11"/>
        <end position="33"/>
    </location>
</feature>
<proteinExistence type="predicted"/>
<dbReference type="HOGENOM" id="CLU_527471_0_0_1"/>
<accession>A0A0D3E8W2</accession>
<reference evidence="2 3" key="1">
    <citation type="journal article" date="2014" name="Genome Biol.">
        <title>Transcriptome and methylome profiling reveals relics of genome dominance in the mesopolyploid Brassica oleracea.</title>
        <authorList>
            <person name="Parkin I.A."/>
            <person name="Koh C."/>
            <person name="Tang H."/>
            <person name="Robinson S.J."/>
            <person name="Kagale S."/>
            <person name="Clarke W.E."/>
            <person name="Town C.D."/>
            <person name="Nixon J."/>
            <person name="Krishnakumar V."/>
            <person name="Bidwell S.L."/>
            <person name="Denoeud F."/>
            <person name="Belcram H."/>
            <person name="Links M.G."/>
            <person name="Just J."/>
            <person name="Clarke C."/>
            <person name="Bender T."/>
            <person name="Huebert T."/>
            <person name="Mason A.S."/>
            <person name="Pires J.C."/>
            <person name="Barker G."/>
            <person name="Moore J."/>
            <person name="Walley P.G."/>
            <person name="Manoli S."/>
            <person name="Batley J."/>
            <person name="Edwards D."/>
            <person name="Nelson M.N."/>
            <person name="Wang X."/>
            <person name="Paterson A.H."/>
            <person name="King G."/>
            <person name="Bancroft I."/>
            <person name="Chalhoub B."/>
            <person name="Sharpe A.G."/>
        </authorList>
    </citation>
    <scope>NUCLEOTIDE SEQUENCE</scope>
    <source>
        <strain evidence="2 3">cv. TO1000</strain>
    </source>
</reference>
<sequence length="517" mass="59230">FDPIPKEELRGQNKGRLVDPTRRTSNLDGLLDPNRPFGELDDLLDPTRPFGELDNGCFSAQDLFIRGFDQTFTVLLCVVQKLSGMLLPMAFYIGVEGRLRVVISISEDARILAKRQIFGSRIRVFDTMSRDVRDKCVGFRARPRSNHGFRRCDDYFDLHFSRFCKSLVLTLRRRNIFGLSAYVRSQNRCCRLDANRCVHLDSQGPCRSRIRPWYFCVDIKGQRVLIEIDRPCLPGLSVLRWPIVIENDSPLLVATALFFLRNRRSQPCFVFLVVVSAWPCSAPPVTVSGSKATRSSKSSLSRDSLLHHRHLLHESPSSSISVVSLRHALVSVSSPPRRDRISKPWYPPPPFGIGPAVIVGIYSHEKLVTMVDFERILITYLFLERIDQPAVYLANEREDSVPFNVHAATFVLDFSSSQMFLMLFHDSLGSTETERNVLMLEDFLRSTAVIFRDSSRVFLKDIQKKYSGCLCTPFEDQAERCSIERVEQEIELPGRVRLVIECQSWKQNMSRIMPKSF</sequence>
<dbReference type="EnsemblPlants" id="Bo9g088160.1">
    <property type="protein sequence ID" value="Bo9g088160.1"/>
    <property type="gene ID" value="Bo9g088160"/>
</dbReference>
<dbReference type="Gramene" id="Bo9g088160.1">
    <property type="protein sequence ID" value="Bo9g088160.1"/>
    <property type="gene ID" value="Bo9g088160"/>
</dbReference>
<dbReference type="AlphaFoldDB" id="A0A0D3E8W2"/>
<dbReference type="Proteomes" id="UP000032141">
    <property type="component" value="Chromosome C9"/>
</dbReference>
<reference evidence="2" key="2">
    <citation type="submission" date="2015-03" db="UniProtKB">
        <authorList>
            <consortium name="EnsemblPlants"/>
        </authorList>
    </citation>
    <scope>IDENTIFICATION</scope>
</reference>